<proteinExistence type="predicted"/>
<name>A0A5J4VJP0_9EUKA</name>
<keyword evidence="1" id="KW-0472">Membrane</keyword>
<feature type="transmembrane region" description="Helical" evidence="1">
    <location>
        <begin position="7"/>
        <end position="26"/>
    </location>
</feature>
<evidence type="ECO:0000313" key="2">
    <source>
        <dbReference type="EMBL" id="KAA6382599.1"/>
    </source>
</evidence>
<sequence length="97" mass="11854">ALLIAQIILIVDFFVNFFIFFNQLYLKENLNVIISCLTINLEQRSRLIRYRSFITVIWTQGSKKYWKRIIWTSLSCLRYKRKAYYCQNLAYQQIQRS</sequence>
<dbReference type="EMBL" id="SNRW01006694">
    <property type="protein sequence ID" value="KAA6382599.1"/>
    <property type="molecule type" value="Genomic_DNA"/>
</dbReference>
<gene>
    <name evidence="2" type="ORF">EZS28_021873</name>
</gene>
<feature type="non-terminal residue" evidence="2">
    <location>
        <position position="1"/>
    </location>
</feature>
<accession>A0A5J4VJP0</accession>
<evidence type="ECO:0000256" key="1">
    <source>
        <dbReference type="SAM" id="Phobius"/>
    </source>
</evidence>
<dbReference type="Proteomes" id="UP000324800">
    <property type="component" value="Unassembled WGS sequence"/>
</dbReference>
<comment type="caution">
    <text evidence="2">The sequence shown here is derived from an EMBL/GenBank/DDBJ whole genome shotgun (WGS) entry which is preliminary data.</text>
</comment>
<evidence type="ECO:0000313" key="3">
    <source>
        <dbReference type="Proteomes" id="UP000324800"/>
    </source>
</evidence>
<protein>
    <submittedName>
        <fullName evidence="2">Uncharacterized protein</fullName>
    </submittedName>
</protein>
<keyword evidence="1" id="KW-0812">Transmembrane</keyword>
<reference evidence="2 3" key="1">
    <citation type="submission" date="2019-03" db="EMBL/GenBank/DDBJ databases">
        <title>Single cell metagenomics reveals metabolic interactions within the superorganism composed of flagellate Streblomastix strix and complex community of Bacteroidetes bacteria on its surface.</title>
        <authorList>
            <person name="Treitli S.C."/>
            <person name="Kolisko M."/>
            <person name="Husnik F."/>
            <person name="Keeling P."/>
            <person name="Hampl V."/>
        </authorList>
    </citation>
    <scope>NUCLEOTIDE SEQUENCE [LARGE SCALE GENOMIC DNA]</scope>
    <source>
        <strain evidence="2">ST1C</strain>
    </source>
</reference>
<keyword evidence="1" id="KW-1133">Transmembrane helix</keyword>
<organism evidence="2 3">
    <name type="scientific">Streblomastix strix</name>
    <dbReference type="NCBI Taxonomy" id="222440"/>
    <lineage>
        <taxon>Eukaryota</taxon>
        <taxon>Metamonada</taxon>
        <taxon>Preaxostyla</taxon>
        <taxon>Oxymonadida</taxon>
        <taxon>Streblomastigidae</taxon>
        <taxon>Streblomastix</taxon>
    </lineage>
</organism>
<dbReference type="AlphaFoldDB" id="A0A5J4VJP0"/>